<name>A0ABW9WH17_9BURK</name>
<gene>
    <name evidence="5" type="ORF">GTP55_13750</name>
</gene>
<evidence type="ECO:0000313" key="6">
    <source>
        <dbReference type="Proteomes" id="UP000466332"/>
    </source>
</evidence>
<feature type="transmembrane region" description="Helical" evidence="2">
    <location>
        <begin position="33"/>
        <end position="52"/>
    </location>
</feature>
<proteinExistence type="inferred from homology"/>
<keyword evidence="2" id="KW-0472">Membrane</keyword>
<dbReference type="Gene3D" id="1.10.287.470">
    <property type="entry name" value="Helix hairpin bin"/>
    <property type="match status" value="1"/>
</dbReference>
<dbReference type="Gene3D" id="2.40.50.100">
    <property type="match status" value="1"/>
</dbReference>
<reference evidence="5 6" key="1">
    <citation type="submission" date="2019-12" db="EMBL/GenBank/DDBJ databases">
        <title>Novel species isolated from a subtropical stream in China.</title>
        <authorList>
            <person name="Lu H."/>
        </authorList>
    </citation>
    <scope>NUCLEOTIDE SEQUENCE [LARGE SCALE GENOMIC DNA]</scope>
    <source>
        <strain evidence="5 6">FT109W</strain>
    </source>
</reference>
<dbReference type="Gene3D" id="2.40.420.20">
    <property type="match status" value="1"/>
</dbReference>
<dbReference type="Gene3D" id="2.40.30.170">
    <property type="match status" value="1"/>
</dbReference>
<evidence type="ECO:0000256" key="1">
    <source>
        <dbReference type="ARBA" id="ARBA00009477"/>
    </source>
</evidence>
<sequence>MSENRHAALGIHSASAEGQAYPQRHAVLRRARLAGAVVVALLLLGGAATLALRSVHADGLHQSTVALNQQFVVTTSATVAKNGEPLSLPGTLQGLIESPIYARASGYVLRWHKDIGSRVNKGELLAEIDTPEVDQQLSQAVAARQQAASGLELAKTSAARWDALSKRDAVTQQELNERVSAYSQAQANLAAAEANVRRLQRTEAFKRVVAPFAGVVTARSVEVGDLINGGNGGAGNALFRLAQVDTLRVYVYVPQTYAQRIKVGDKVSITQAELPGKVFDGAVARTAGAIDAATRTLQLEINLPNQDNALLAGAYVQVALPLDRSAGALLAPSNVLLFRPEGPRVAVVGDGGKVRLQPVTLGHDLGDNIELLSGISTADKLVLSPPDSLADGDVVQVRTVAAGAGAGAATAGVGAGGAAQAAR</sequence>
<dbReference type="InterPro" id="IPR058792">
    <property type="entry name" value="Beta-barrel_RND_2"/>
</dbReference>
<accession>A0ABW9WH17</accession>
<feature type="domain" description="Multidrug resistance protein MdtA-like barrel-sandwich hybrid" evidence="3">
    <location>
        <begin position="100"/>
        <end position="231"/>
    </location>
</feature>
<dbReference type="Pfam" id="PF25917">
    <property type="entry name" value="BSH_RND"/>
    <property type="match status" value="1"/>
</dbReference>
<dbReference type="SUPFAM" id="SSF111369">
    <property type="entry name" value="HlyD-like secretion proteins"/>
    <property type="match status" value="1"/>
</dbReference>
<dbReference type="EMBL" id="WWCS01000007">
    <property type="protein sequence ID" value="MYN40437.1"/>
    <property type="molecule type" value="Genomic_DNA"/>
</dbReference>
<keyword evidence="2" id="KW-1133">Transmembrane helix</keyword>
<dbReference type="PANTHER" id="PTHR30469">
    <property type="entry name" value="MULTIDRUG RESISTANCE PROTEIN MDTA"/>
    <property type="match status" value="1"/>
</dbReference>
<evidence type="ECO:0000256" key="2">
    <source>
        <dbReference type="SAM" id="Phobius"/>
    </source>
</evidence>
<dbReference type="PANTHER" id="PTHR30469:SF37">
    <property type="entry name" value="RAGD PROTEIN"/>
    <property type="match status" value="1"/>
</dbReference>
<protein>
    <submittedName>
        <fullName evidence="5">Efflux RND transporter periplasmic adaptor subunit</fullName>
    </submittedName>
</protein>
<evidence type="ECO:0000259" key="4">
    <source>
        <dbReference type="Pfam" id="PF25954"/>
    </source>
</evidence>
<dbReference type="Pfam" id="PF25954">
    <property type="entry name" value="Beta-barrel_RND_2"/>
    <property type="match status" value="1"/>
</dbReference>
<feature type="domain" description="CusB-like beta-barrel" evidence="4">
    <location>
        <begin position="251"/>
        <end position="320"/>
    </location>
</feature>
<evidence type="ECO:0000313" key="5">
    <source>
        <dbReference type="EMBL" id="MYN40437.1"/>
    </source>
</evidence>
<evidence type="ECO:0000259" key="3">
    <source>
        <dbReference type="Pfam" id="PF25917"/>
    </source>
</evidence>
<dbReference type="InterPro" id="IPR006143">
    <property type="entry name" value="RND_pump_MFP"/>
</dbReference>
<dbReference type="InterPro" id="IPR058625">
    <property type="entry name" value="MdtA-like_BSH"/>
</dbReference>
<dbReference type="RefSeq" id="WP_161045490.1">
    <property type="nucleotide sequence ID" value="NZ_WWCS01000007.1"/>
</dbReference>
<comment type="caution">
    <text evidence="5">The sequence shown here is derived from an EMBL/GenBank/DDBJ whole genome shotgun (WGS) entry which is preliminary data.</text>
</comment>
<dbReference type="Proteomes" id="UP000466332">
    <property type="component" value="Unassembled WGS sequence"/>
</dbReference>
<keyword evidence="2" id="KW-0812">Transmembrane</keyword>
<dbReference type="NCBIfam" id="TIGR01730">
    <property type="entry name" value="RND_mfp"/>
    <property type="match status" value="1"/>
</dbReference>
<organism evidence="5 6">
    <name type="scientific">Duganella margarita</name>
    <dbReference type="NCBI Taxonomy" id="2692170"/>
    <lineage>
        <taxon>Bacteria</taxon>
        <taxon>Pseudomonadati</taxon>
        <taxon>Pseudomonadota</taxon>
        <taxon>Betaproteobacteria</taxon>
        <taxon>Burkholderiales</taxon>
        <taxon>Oxalobacteraceae</taxon>
        <taxon>Telluria group</taxon>
        <taxon>Duganella</taxon>
    </lineage>
</organism>
<keyword evidence="6" id="KW-1185">Reference proteome</keyword>
<comment type="similarity">
    <text evidence="1">Belongs to the membrane fusion protein (MFP) (TC 8.A.1) family.</text>
</comment>